<organism evidence="2 3">
    <name type="scientific">Phyllosticta citricarpa</name>
    <dbReference type="NCBI Taxonomy" id="55181"/>
    <lineage>
        <taxon>Eukaryota</taxon>
        <taxon>Fungi</taxon>
        <taxon>Dikarya</taxon>
        <taxon>Ascomycota</taxon>
        <taxon>Pezizomycotina</taxon>
        <taxon>Dothideomycetes</taxon>
        <taxon>Dothideomycetes incertae sedis</taxon>
        <taxon>Botryosphaeriales</taxon>
        <taxon>Phyllostictaceae</taxon>
        <taxon>Phyllosticta</taxon>
    </lineage>
</organism>
<gene>
    <name evidence="2" type="ORF">IWX46DRAFT_580618</name>
</gene>
<comment type="caution">
    <text evidence="2">The sequence shown here is derived from an EMBL/GenBank/DDBJ whole genome shotgun (WGS) entry which is preliminary data.</text>
</comment>
<name>A0ABR1MEM6_9PEZI</name>
<evidence type="ECO:0000313" key="2">
    <source>
        <dbReference type="EMBL" id="KAK7547159.1"/>
    </source>
</evidence>
<evidence type="ECO:0000256" key="1">
    <source>
        <dbReference type="SAM" id="MobiDB-lite"/>
    </source>
</evidence>
<reference evidence="2 3" key="1">
    <citation type="submission" date="2024-04" db="EMBL/GenBank/DDBJ databases">
        <title>Phyllosticta paracitricarpa is synonymous to the EU quarantine fungus P. citricarpa based on phylogenomic analyses.</title>
        <authorList>
            <consortium name="Lawrence Berkeley National Laboratory"/>
            <person name="Van Ingen-Buijs V.A."/>
            <person name="Van Westerhoven A.C."/>
            <person name="Haridas S."/>
            <person name="Skiadas P."/>
            <person name="Martin F."/>
            <person name="Groenewald J.Z."/>
            <person name="Crous P.W."/>
            <person name="Seidl M.F."/>
        </authorList>
    </citation>
    <scope>NUCLEOTIDE SEQUENCE [LARGE SCALE GENOMIC DNA]</scope>
    <source>
        <strain evidence="2 3">CBS 122670</strain>
    </source>
</reference>
<dbReference type="EMBL" id="JBBPDW010000013">
    <property type="protein sequence ID" value="KAK7547159.1"/>
    <property type="molecule type" value="Genomic_DNA"/>
</dbReference>
<accession>A0ABR1MEM6</accession>
<sequence>MPALTLMHARLEGHNVIHLLQQTGILRPRQLHVALRMAVRIVSGRTCSGSKYQGAYSPALRACTPLCPHTLHQSLVSQCRLEQQTHARAAALRLTQPFNQKQSSDWTGDDESARSHAFGRCGQREVGRGRGQKRGVSGLQMRRNLQRCCCCCCCCCTRQNCRQEASSGHGAQHQHCPMSGVSLRAQNQVLAKFMSRLLRRPPTRSPQANTAQPIKIVLQARWLRIEILPAADGDGTTQKMVNSHESRSTAEGGSATCNRDAAPLAKHSQTPTTGPSVTQC</sequence>
<evidence type="ECO:0000313" key="3">
    <source>
        <dbReference type="Proteomes" id="UP001365128"/>
    </source>
</evidence>
<protein>
    <submittedName>
        <fullName evidence="2">Uncharacterized protein</fullName>
    </submittedName>
</protein>
<proteinExistence type="predicted"/>
<feature type="region of interest" description="Disordered" evidence="1">
    <location>
        <begin position="233"/>
        <end position="258"/>
    </location>
</feature>
<keyword evidence="3" id="KW-1185">Reference proteome</keyword>
<dbReference type="Proteomes" id="UP001365128">
    <property type="component" value="Unassembled WGS sequence"/>
</dbReference>